<keyword evidence="3" id="KW-1185">Reference proteome</keyword>
<reference evidence="2 3" key="1">
    <citation type="submission" date="2019-07" db="EMBL/GenBank/DDBJ databases">
        <title>The pathways for chlorine oxyanion respiration interact through the shared metabolite chlorate.</title>
        <authorList>
            <person name="Barnum T.P."/>
            <person name="Cheng Y."/>
            <person name="Hill K.A."/>
            <person name="Lucas L.N."/>
            <person name="Carlson H.K."/>
            <person name="Coates J.D."/>
        </authorList>
    </citation>
    <scope>NUCLEOTIDE SEQUENCE [LARGE SCALE GENOMIC DNA]</scope>
    <source>
        <strain evidence="2 3">SFB-3</strain>
    </source>
</reference>
<evidence type="ECO:0000313" key="2">
    <source>
        <dbReference type="EMBL" id="TVO52264.1"/>
    </source>
</evidence>
<evidence type="ECO:0000256" key="1">
    <source>
        <dbReference type="ARBA" id="ARBA00022801"/>
    </source>
</evidence>
<dbReference type="GO" id="GO:0019605">
    <property type="term" value="P:butyrate metabolic process"/>
    <property type="evidence" value="ECO:0007669"/>
    <property type="project" value="InterPro"/>
</dbReference>
<name>A0A557QH89_9RHOO</name>
<dbReference type="GO" id="GO:0047989">
    <property type="term" value="F:hydroxybutyrate-dimer hydrolase activity"/>
    <property type="evidence" value="ECO:0007669"/>
    <property type="project" value="InterPro"/>
</dbReference>
<dbReference type="GO" id="GO:0005615">
    <property type="term" value="C:extracellular space"/>
    <property type="evidence" value="ECO:0007669"/>
    <property type="project" value="InterPro"/>
</dbReference>
<protein>
    <submittedName>
        <fullName evidence="2">D-(-)-3-hydroxybutyrate oligomer hydrolase</fullName>
    </submittedName>
</protein>
<evidence type="ECO:0000313" key="3">
    <source>
        <dbReference type="Proteomes" id="UP000319502"/>
    </source>
</evidence>
<dbReference type="AlphaFoldDB" id="A0A557QH89"/>
<dbReference type="OrthoDB" id="4294477at2"/>
<proteinExistence type="predicted"/>
<gene>
    <name evidence="2" type="ORF">FHP91_17690</name>
</gene>
<dbReference type="RefSeq" id="WP_144310845.1">
    <property type="nucleotide sequence ID" value="NZ_VMNK01000017.1"/>
</dbReference>
<dbReference type="Pfam" id="PF10605">
    <property type="entry name" value="3HBOH"/>
    <property type="match status" value="1"/>
</dbReference>
<dbReference type="Proteomes" id="UP000319502">
    <property type="component" value="Unassembled WGS sequence"/>
</dbReference>
<keyword evidence="1 2" id="KW-0378">Hydrolase</keyword>
<dbReference type="InterPro" id="IPR016582">
    <property type="entry name" value="OHBut_olig_hydro_put"/>
</dbReference>
<organism evidence="2 3">
    <name type="scientific">Denitromonas halophila</name>
    <dbReference type="NCBI Taxonomy" id="1629404"/>
    <lineage>
        <taxon>Bacteria</taxon>
        <taxon>Pseudomonadati</taxon>
        <taxon>Pseudomonadota</taxon>
        <taxon>Betaproteobacteria</taxon>
        <taxon>Rhodocyclales</taxon>
        <taxon>Zoogloeaceae</taxon>
        <taxon>Denitromonas</taxon>
    </lineage>
</organism>
<sequence>MKHELLFGLAGALLLAPGITSAHSGIPGGSGRHDISITTHDGNDDLLSAGLGKTGLASAVAPAIADPLEPTSAELRRLNIWANYRALIDTTSNGGYGRLFGPNIDLDGDDTLGEGLIPGTEYRTSQNVRGVKSVTLLVQVPAHFNPEQPCIVAAPSSGSRGIYGAIGTTGEWALKRGCAVAYTDKGTGAGGHELDTNTVTLPDGTLADAQDARRSALFRAEISEPARQAYIAQHPNRYAMKHAHSQDNPERAWGEATLAGIEFAFDVLNRYHQPERGKHHRGKHAGYRPHNTLVIAASVSNGGGAVIAAAEADRRGLIDAVVAQEPQINVDMRRGVTVKRGGTPVPASGLPLYDYTTYANLVQPCAALAPSVADSPFASFVVPAFGANRCAALVAAGEISGNTLIEQSENALAKLQAHGWEADSNLLHASHFGFAVSTAVSLTYANAFMRAPVTANLCGYSMATTDAAGLPAAPAASPMPTLWSLNNGVPPSTGINLIAEDAANGPIREALGVSASTGLADYYWDGALCLRELLDEKRVRHSIAQTEVNGRLHGKPTLIVHGRADALVPVNHTSRPYLGLNNLAEGKRSQLSYIEVTNAQHFEAFLPFPGYDSRFIPLHYYGGVALDLMWKHLTEGAALPPSQVVRTVPRGGSPGAAPAITLGNLPPIQMHPAAADRIAVSHGTVMIPN</sequence>
<dbReference type="InterPro" id="IPR029058">
    <property type="entry name" value="AB_hydrolase_fold"/>
</dbReference>
<dbReference type="PIRSF" id="PIRSF011409">
    <property type="entry name" value="HObutyrate_olig_hydrol"/>
    <property type="match status" value="1"/>
</dbReference>
<comment type="caution">
    <text evidence="2">The sequence shown here is derived from an EMBL/GenBank/DDBJ whole genome shotgun (WGS) entry which is preliminary data.</text>
</comment>
<dbReference type="EMBL" id="VMNK01000017">
    <property type="protein sequence ID" value="TVO52264.1"/>
    <property type="molecule type" value="Genomic_DNA"/>
</dbReference>
<dbReference type="SUPFAM" id="SSF53474">
    <property type="entry name" value="alpha/beta-Hydrolases"/>
    <property type="match status" value="1"/>
</dbReference>
<accession>A0A557QH89</accession>